<dbReference type="AlphaFoldDB" id="A0A9W9D8Q0"/>
<organism evidence="1 2">
    <name type="scientific">Didymella pomorum</name>
    <dbReference type="NCBI Taxonomy" id="749634"/>
    <lineage>
        <taxon>Eukaryota</taxon>
        <taxon>Fungi</taxon>
        <taxon>Dikarya</taxon>
        <taxon>Ascomycota</taxon>
        <taxon>Pezizomycotina</taxon>
        <taxon>Dothideomycetes</taxon>
        <taxon>Pleosporomycetidae</taxon>
        <taxon>Pleosporales</taxon>
        <taxon>Pleosporineae</taxon>
        <taxon>Didymellaceae</taxon>
        <taxon>Didymella</taxon>
    </lineage>
</organism>
<evidence type="ECO:0000313" key="2">
    <source>
        <dbReference type="Proteomes" id="UP001140510"/>
    </source>
</evidence>
<sequence length="131" mass="14762">MPFAPRAAEPYTPMTDLSTFQVPSAERVCKYILHMAREQSTRPSWYRPNPNGKFYIQHFKHAGGSAYIARASAYQHSSDGGFDKYCIVLATGLSKKGVLGALESLEEVSERREREYEGEIEDLLEKAAIEN</sequence>
<keyword evidence="2" id="KW-1185">Reference proteome</keyword>
<evidence type="ECO:0000313" key="1">
    <source>
        <dbReference type="EMBL" id="KAJ4407534.1"/>
    </source>
</evidence>
<reference evidence="1" key="1">
    <citation type="submission" date="2022-10" db="EMBL/GenBank/DDBJ databases">
        <title>Tapping the CABI collections for fungal endophytes: first genome assemblies for Collariella, Neodidymelliopsis, Ascochyta clinopodiicola, Didymella pomorum, Didymosphaeria variabile, Neocosmospora piperis and Neocucurbitaria cava.</title>
        <authorList>
            <person name="Hill R."/>
        </authorList>
    </citation>
    <scope>NUCLEOTIDE SEQUENCE</scope>
    <source>
        <strain evidence="1">IMI 355091</strain>
    </source>
</reference>
<name>A0A9W9D8Q0_9PLEO</name>
<protein>
    <submittedName>
        <fullName evidence="1">Uncharacterized protein</fullName>
    </submittedName>
</protein>
<comment type="caution">
    <text evidence="1">The sequence shown here is derived from an EMBL/GenBank/DDBJ whole genome shotgun (WGS) entry which is preliminary data.</text>
</comment>
<dbReference type="Proteomes" id="UP001140510">
    <property type="component" value="Unassembled WGS sequence"/>
</dbReference>
<proteinExistence type="predicted"/>
<gene>
    <name evidence="1" type="ORF">N0V91_003803</name>
</gene>
<dbReference type="EMBL" id="JAPEVA010000020">
    <property type="protein sequence ID" value="KAJ4407534.1"/>
    <property type="molecule type" value="Genomic_DNA"/>
</dbReference>
<accession>A0A9W9D8Q0</accession>